<dbReference type="Proteomes" id="UP001221763">
    <property type="component" value="Unassembled WGS sequence"/>
</dbReference>
<dbReference type="InterPro" id="IPR008978">
    <property type="entry name" value="HSP20-like_chaperone"/>
</dbReference>
<gene>
    <name evidence="4" type="ORF">M8044_000220</name>
</gene>
<dbReference type="RefSeq" id="WP_273585218.1">
    <property type="nucleotide sequence ID" value="NZ_JANHJP010000003.1"/>
</dbReference>
<reference evidence="4 5" key="1">
    <citation type="journal article" date="2023" name="Plant">
        <title>Draft Genome Sequence Resource of CBPPT1, a 'Candidatus Phytoplasma trifolii'-Related Strain Associated with Potato Purple Top Disease in the Columbia Basin, U.S.A.</title>
        <authorList>
            <person name="Wei W."/>
            <person name="Shao J."/>
            <person name="Bottner-Parker K.D."/>
            <person name="Zhao Y."/>
        </authorList>
    </citation>
    <scope>NUCLEOTIDE SEQUENCE [LARGE SCALE GENOMIC DNA]</scope>
    <source>
        <strain evidence="4 5">CBPPT1</strain>
    </source>
</reference>
<evidence type="ECO:0000256" key="1">
    <source>
        <dbReference type="PROSITE-ProRule" id="PRU00285"/>
    </source>
</evidence>
<organism evidence="4 5">
    <name type="scientific">Columbia Basin potato purple top phytoplasma</name>
    <dbReference type="NCBI Taxonomy" id="307134"/>
    <lineage>
        <taxon>Bacteria</taxon>
        <taxon>Bacillati</taxon>
        <taxon>Mycoplasmatota</taxon>
        <taxon>Mollicutes</taxon>
        <taxon>Acholeplasmatales</taxon>
        <taxon>Acholeplasmataceae</taxon>
        <taxon>Candidatus Phytoplasma</taxon>
        <taxon>16SrVI (Clover proliferation group)</taxon>
    </lineage>
</organism>
<evidence type="ECO:0000313" key="4">
    <source>
        <dbReference type="EMBL" id="MDC9032001.1"/>
    </source>
</evidence>
<accession>A0ABT5L9P5</accession>
<evidence type="ECO:0000259" key="3">
    <source>
        <dbReference type="PROSITE" id="PS01031"/>
    </source>
</evidence>
<dbReference type="InterPro" id="IPR031107">
    <property type="entry name" value="Small_HSP"/>
</dbReference>
<name>A0ABT5L9P5_9MOLU</name>
<keyword evidence="5" id="KW-1185">Reference proteome</keyword>
<feature type="domain" description="SHSP" evidence="3">
    <location>
        <begin position="27"/>
        <end position="141"/>
    </location>
</feature>
<evidence type="ECO:0000313" key="5">
    <source>
        <dbReference type="Proteomes" id="UP001221763"/>
    </source>
</evidence>
<comment type="similarity">
    <text evidence="1 2">Belongs to the small heat shock protein (HSP20) family.</text>
</comment>
<dbReference type="InterPro" id="IPR002068">
    <property type="entry name" value="A-crystallin/Hsp20_dom"/>
</dbReference>
<protein>
    <submittedName>
        <fullName evidence="4">Hsp20 family protein</fullName>
    </submittedName>
</protein>
<dbReference type="EMBL" id="JANHJP010000003">
    <property type="protein sequence ID" value="MDC9032001.1"/>
    <property type="molecule type" value="Genomic_DNA"/>
</dbReference>
<dbReference type="Pfam" id="PF00011">
    <property type="entry name" value="HSP20"/>
    <property type="match status" value="1"/>
</dbReference>
<comment type="caution">
    <text evidence="4">The sequence shown here is derived from an EMBL/GenBank/DDBJ whole genome shotgun (WGS) entry which is preliminary data.</text>
</comment>
<dbReference type="SUPFAM" id="SSF49764">
    <property type="entry name" value="HSP20-like chaperones"/>
    <property type="match status" value="1"/>
</dbReference>
<evidence type="ECO:0000256" key="2">
    <source>
        <dbReference type="RuleBase" id="RU003616"/>
    </source>
</evidence>
<sequence>MSVIELVNKNQNLLENLFEDFKKNSLFDNSYFLMRTDIKEYDDHYCLITEVPGFKKEEIKIYLENGYLILETSPSDEPKEEEIRFNYLKKEIIRGVIRRSFNLGEQFTMDDIEGKLENGLLIIKINKKEEKIKPKEYLELK</sequence>
<dbReference type="Gene3D" id="2.60.40.790">
    <property type="match status" value="1"/>
</dbReference>
<proteinExistence type="inferred from homology"/>
<dbReference type="PROSITE" id="PS01031">
    <property type="entry name" value="SHSP"/>
    <property type="match status" value="1"/>
</dbReference>
<dbReference type="PANTHER" id="PTHR11527">
    <property type="entry name" value="HEAT-SHOCK PROTEIN 20 FAMILY MEMBER"/>
    <property type="match status" value="1"/>
</dbReference>